<gene>
    <name evidence="3" type="ORF">Tco_0988920</name>
</gene>
<feature type="domain" description="Integrase catalytic" evidence="2">
    <location>
        <begin position="240"/>
        <end position="365"/>
    </location>
</feature>
<dbReference type="InterPro" id="IPR043502">
    <property type="entry name" value="DNA/RNA_pol_sf"/>
</dbReference>
<reference evidence="3" key="1">
    <citation type="journal article" date="2022" name="Int. J. Mol. Sci.">
        <title>Draft Genome of Tanacetum Coccineum: Genomic Comparison of Closely Related Tanacetum-Family Plants.</title>
        <authorList>
            <person name="Yamashiro T."/>
            <person name="Shiraishi A."/>
            <person name="Nakayama K."/>
            <person name="Satake H."/>
        </authorList>
    </citation>
    <scope>NUCLEOTIDE SEQUENCE</scope>
</reference>
<dbReference type="Gene3D" id="3.30.420.10">
    <property type="entry name" value="Ribonuclease H-like superfamily/Ribonuclease H"/>
    <property type="match status" value="1"/>
</dbReference>
<dbReference type="Proteomes" id="UP001151760">
    <property type="component" value="Unassembled WGS sequence"/>
</dbReference>
<evidence type="ECO:0000259" key="2">
    <source>
        <dbReference type="PROSITE" id="PS50994"/>
    </source>
</evidence>
<dbReference type="PANTHER" id="PTHR37984">
    <property type="entry name" value="PROTEIN CBG26694"/>
    <property type="match status" value="1"/>
</dbReference>
<dbReference type="InterPro" id="IPR050951">
    <property type="entry name" value="Retrovirus_Pol_polyprotein"/>
</dbReference>
<name>A0ABQ5ES85_9ASTR</name>
<protein>
    <submittedName>
        <fullName evidence="3">Reverse transcriptase domain-containing protein</fullName>
    </submittedName>
</protein>
<evidence type="ECO:0000313" key="3">
    <source>
        <dbReference type="EMBL" id="GJT53866.1"/>
    </source>
</evidence>
<dbReference type="InterPro" id="IPR036397">
    <property type="entry name" value="RNaseH_sf"/>
</dbReference>
<dbReference type="PANTHER" id="PTHR37984:SF5">
    <property type="entry name" value="PROTEIN NYNRIN-LIKE"/>
    <property type="match status" value="1"/>
</dbReference>
<reference evidence="3" key="2">
    <citation type="submission" date="2022-01" db="EMBL/GenBank/DDBJ databases">
        <authorList>
            <person name="Yamashiro T."/>
            <person name="Shiraishi A."/>
            <person name="Satake H."/>
            <person name="Nakayama K."/>
        </authorList>
    </citation>
    <scope>NUCLEOTIDE SEQUENCE</scope>
</reference>
<keyword evidence="3" id="KW-0695">RNA-directed DNA polymerase</keyword>
<dbReference type="PROSITE" id="PS50994">
    <property type="entry name" value="INTEGRASE"/>
    <property type="match status" value="1"/>
</dbReference>
<dbReference type="InterPro" id="IPR012337">
    <property type="entry name" value="RNaseH-like_sf"/>
</dbReference>
<dbReference type="InterPro" id="IPR043128">
    <property type="entry name" value="Rev_trsase/Diguanyl_cyclase"/>
</dbReference>
<dbReference type="Pfam" id="PF17919">
    <property type="entry name" value="RT_RNaseH_2"/>
    <property type="match status" value="1"/>
</dbReference>
<evidence type="ECO:0000256" key="1">
    <source>
        <dbReference type="ARBA" id="ARBA00023268"/>
    </source>
</evidence>
<dbReference type="SUPFAM" id="SSF53098">
    <property type="entry name" value="Ribonuclease H-like"/>
    <property type="match status" value="1"/>
</dbReference>
<evidence type="ECO:0000313" key="4">
    <source>
        <dbReference type="Proteomes" id="UP001151760"/>
    </source>
</evidence>
<comment type="caution">
    <text evidence="3">The sequence shown here is derived from an EMBL/GenBank/DDBJ whole genome shotgun (WGS) entry which is preliminary data.</text>
</comment>
<keyword evidence="4" id="KW-1185">Reference proteome</keyword>
<keyword evidence="1" id="KW-0511">Multifunctional enzyme</keyword>
<keyword evidence="3" id="KW-0548">Nucleotidyltransferase</keyword>
<proteinExistence type="predicted"/>
<dbReference type="CDD" id="cd09274">
    <property type="entry name" value="RNase_HI_RT_Ty3"/>
    <property type="match status" value="1"/>
</dbReference>
<keyword evidence="3" id="KW-0808">Transferase</keyword>
<organism evidence="3 4">
    <name type="scientific">Tanacetum coccineum</name>
    <dbReference type="NCBI Taxonomy" id="301880"/>
    <lineage>
        <taxon>Eukaryota</taxon>
        <taxon>Viridiplantae</taxon>
        <taxon>Streptophyta</taxon>
        <taxon>Embryophyta</taxon>
        <taxon>Tracheophyta</taxon>
        <taxon>Spermatophyta</taxon>
        <taxon>Magnoliopsida</taxon>
        <taxon>eudicotyledons</taxon>
        <taxon>Gunneridae</taxon>
        <taxon>Pentapetalae</taxon>
        <taxon>asterids</taxon>
        <taxon>campanulids</taxon>
        <taxon>Asterales</taxon>
        <taxon>Asteraceae</taxon>
        <taxon>Asteroideae</taxon>
        <taxon>Anthemideae</taxon>
        <taxon>Anthemidinae</taxon>
        <taxon>Tanacetum</taxon>
    </lineage>
</organism>
<dbReference type="Gene3D" id="3.30.70.270">
    <property type="match status" value="1"/>
</dbReference>
<dbReference type="EMBL" id="BQNB010016625">
    <property type="protein sequence ID" value="GJT53866.1"/>
    <property type="molecule type" value="Genomic_DNA"/>
</dbReference>
<accession>A0ABQ5ES85</accession>
<dbReference type="SUPFAM" id="SSF56672">
    <property type="entry name" value="DNA/RNA polymerases"/>
    <property type="match status" value="1"/>
</dbReference>
<dbReference type="InterPro" id="IPR041577">
    <property type="entry name" value="RT_RNaseH_2"/>
</dbReference>
<sequence>MTKLTRKNVKFDWGEKEEAAFQLIKQKLYSTPILALPKGLKNFIVYCDASHKGLGAVLMQNEKVIAYASRQLKIHEKNYTTHDLELRAVVFAIKELNMRQRLWLELLSDYDCEIRYHPGKANVVADTLSRKERVKPLRVRALVMTIGLNLPKQILEAQTEALKPKNLTAEDVGGMLQQDLTKERLKPRVDGTLCLNNRSWLPCYGDLRTLPNMKANIATYISKCLTCAKVKAEHQNPSGLLVQPKILECKWEKITMDFVTKLPKTTNGYDTIWVIIDHLTKYGHFLPMRERDPMEKLMKLYMKEVVTRHGVPVSIIFDHDGRFTSLFWKALNKALGTRLDMSMAYHPETDSQSERTIQTLEDMLRACFIKAAPFEALYGRKCRSASHVKSFTLKGIVRFGKRGKLNPSRVHNTFHVSDLKKCLSDESLVIPLEELRVDDKLHFVEEPVEVMDREIKQLKRSRIPIIKVRWNSKRGPEFTLEREDQFKQKSVETEFPTIAFNVEVSSKALSCKPMVSSLNNEIDFRISFDDSDDEDYTSENDNEKVMTSLPSPEPAISYFDDLDFFKDFENKFPAIVYNDALTSKSDLLTEPILNPQHVDEFDLKNETLLSEYDEEEQNILYINDLFHFNVIHPNDLKSDEDNDDNEIDIIQSSEVFNYKTMDHYTMKALWIYWIRGDDEVELTNEESSDDKDETYEDYKDDWIYEWNKDVPWVDEKPWTNTGVWTKPTPVKHTCNPFNYSDPFFHKVRKMAKHVLVRLTDTVNGGNLPGTYIIGNQLHYQDCEWYEALEYSELKDEALRNKAIMEGFINEDNEKEELCEVLELPVCSIRRYMMIKYSFDNDEEYVAVKEDDYDDPTITREEAYRAYQEIFQKIDKGWMVTRAE</sequence>
<dbReference type="InterPro" id="IPR001584">
    <property type="entry name" value="Integrase_cat-core"/>
</dbReference>
<dbReference type="GO" id="GO:0003964">
    <property type="term" value="F:RNA-directed DNA polymerase activity"/>
    <property type="evidence" value="ECO:0007669"/>
    <property type="project" value="UniProtKB-KW"/>
</dbReference>